<dbReference type="InterPro" id="IPR024453">
    <property type="entry name" value="Peptidase_C92"/>
</dbReference>
<accession>A0A1F5S164</accession>
<proteinExistence type="predicted"/>
<gene>
    <name evidence="1" type="ORF">A2Y83_01150</name>
</gene>
<evidence type="ECO:0000313" key="1">
    <source>
        <dbReference type="EMBL" id="OGF20386.1"/>
    </source>
</evidence>
<dbReference type="Gene3D" id="3.90.1720.10">
    <property type="entry name" value="endopeptidase domain like (from Nostoc punctiforme)"/>
    <property type="match status" value="1"/>
</dbReference>
<reference evidence="1 2" key="1">
    <citation type="journal article" date="2016" name="Nat. Commun.">
        <title>Thousands of microbial genomes shed light on interconnected biogeochemical processes in an aquifer system.</title>
        <authorList>
            <person name="Anantharaman K."/>
            <person name="Brown C.T."/>
            <person name="Hug L.A."/>
            <person name="Sharon I."/>
            <person name="Castelle C.J."/>
            <person name="Probst A.J."/>
            <person name="Thomas B.C."/>
            <person name="Singh A."/>
            <person name="Wilkins M.J."/>
            <person name="Karaoz U."/>
            <person name="Brodie E.L."/>
            <person name="Williams K.H."/>
            <person name="Hubbard S.S."/>
            <person name="Banfield J.F."/>
        </authorList>
    </citation>
    <scope>NUCLEOTIDE SEQUENCE [LARGE SCALE GENOMIC DNA]</scope>
</reference>
<dbReference type="Pfam" id="PF05708">
    <property type="entry name" value="Peptidase_C92"/>
    <property type="match status" value="1"/>
</dbReference>
<dbReference type="InterPro" id="IPR038765">
    <property type="entry name" value="Papain-like_cys_pep_sf"/>
</dbReference>
<comment type="caution">
    <text evidence="1">The sequence shown here is derived from an EMBL/GenBank/DDBJ whole genome shotgun (WGS) entry which is preliminary data.</text>
</comment>
<protein>
    <submittedName>
        <fullName evidence="1">Uncharacterized protein</fullName>
    </submittedName>
</protein>
<evidence type="ECO:0000313" key="2">
    <source>
        <dbReference type="Proteomes" id="UP000178323"/>
    </source>
</evidence>
<dbReference type="AlphaFoldDB" id="A0A1F5S164"/>
<organism evidence="1 2">
    <name type="scientific">Candidatus Falkowbacteria bacterium RBG_13_39_14</name>
    <dbReference type="NCBI Taxonomy" id="1797985"/>
    <lineage>
        <taxon>Bacteria</taxon>
        <taxon>Candidatus Falkowiibacteriota</taxon>
    </lineage>
</organism>
<name>A0A1F5S164_9BACT</name>
<dbReference type="SUPFAM" id="SSF54001">
    <property type="entry name" value="Cysteine proteinases"/>
    <property type="match status" value="1"/>
</dbReference>
<dbReference type="EMBL" id="MFFS01000090">
    <property type="protein sequence ID" value="OGF20386.1"/>
    <property type="molecule type" value="Genomic_DNA"/>
</dbReference>
<dbReference type="Proteomes" id="UP000178323">
    <property type="component" value="Unassembled WGS sequence"/>
</dbReference>
<sequence length="160" mass="18554">MFLKFFEKGKVKVREMRKLVRVIFLALIMLSSFSPVLAKDLDLSMVIPGDIILGRAPTADHAKDTYYTHAALVVDKNTTIEILGKGYYVDIYPISNWKTLFQRSYYQKVVVLRVKDISDYHRTAAINKAKEQWGKPYSWKYPYVKFPNPGYHYCSSTSLI</sequence>